<reference evidence="2 3" key="1">
    <citation type="submission" date="2021-06" db="EMBL/GenBank/DDBJ databases">
        <title>Caerostris extrusa draft genome.</title>
        <authorList>
            <person name="Kono N."/>
            <person name="Arakawa K."/>
        </authorList>
    </citation>
    <scope>NUCLEOTIDE SEQUENCE [LARGE SCALE GENOMIC DNA]</scope>
</reference>
<dbReference type="Proteomes" id="UP001054945">
    <property type="component" value="Unassembled WGS sequence"/>
</dbReference>
<organism evidence="2 3">
    <name type="scientific">Caerostris extrusa</name>
    <name type="common">Bark spider</name>
    <name type="synonym">Caerostris bankana</name>
    <dbReference type="NCBI Taxonomy" id="172846"/>
    <lineage>
        <taxon>Eukaryota</taxon>
        <taxon>Metazoa</taxon>
        <taxon>Ecdysozoa</taxon>
        <taxon>Arthropoda</taxon>
        <taxon>Chelicerata</taxon>
        <taxon>Arachnida</taxon>
        <taxon>Araneae</taxon>
        <taxon>Araneomorphae</taxon>
        <taxon>Entelegynae</taxon>
        <taxon>Araneoidea</taxon>
        <taxon>Araneidae</taxon>
        <taxon>Caerostris</taxon>
    </lineage>
</organism>
<feature type="region of interest" description="Disordered" evidence="1">
    <location>
        <begin position="1"/>
        <end position="26"/>
    </location>
</feature>
<proteinExistence type="predicted"/>
<protein>
    <submittedName>
        <fullName evidence="2">Uncharacterized protein</fullName>
    </submittedName>
</protein>
<evidence type="ECO:0000256" key="1">
    <source>
        <dbReference type="SAM" id="MobiDB-lite"/>
    </source>
</evidence>
<comment type="caution">
    <text evidence="2">The sequence shown here is derived from an EMBL/GenBank/DDBJ whole genome shotgun (WGS) entry which is preliminary data.</text>
</comment>
<keyword evidence="3" id="KW-1185">Reference proteome</keyword>
<dbReference type="AlphaFoldDB" id="A0AAV4TX31"/>
<name>A0AAV4TX31_CAEEX</name>
<evidence type="ECO:0000313" key="3">
    <source>
        <dbReference type="Proteomes" id="UP001054945"/>
    </source>
</evidence>
<evidence type="ECO:0000313" key="2">
    <source>
        <dbReference type="EMBL" id="GIY49651.1"/>
    </source>
</evidence>
<dbReference type="EMBL" id="BPLR01011862">
    <property type="protein sequence ID" value="GIY49651.1"/>
    <property type="molecule type" value="Genomic_DNA"/>
</dbReference>
<sequence length="82" mass="9285">MRPLWVYETRGRPPSTPTAAGAESMAKKDLHQSEVFLLLRWFSQRAAGKRSAPIARRRGRQTVDSDVEWLGAEGLLHKETSH</sequence>
<gene>
    <name evidence="2" type="ORF">CEXT_42851</name>
</gene>
<accession>A0AAV4TX31</accession>